<evidence type="ECO:0000313" key="1">
    <source>
        <dbReference type="EMBL" id="NMM94621.1"/>
    </source>
</evidence>
<organism evidence="1 2">
    <name type="scientific">Bifidobacterium oedipodis</name>
    <dbReference type="NCBI Taxonomy" id="2675322"/>
    <lineage>
        <taxon>Bacteria</taxon>
        <taxon>Bacillati</taxon>
        <taxon>Actinomycetota</taxon>
        <taxon>Actinomycetes</taxon>
        <taxon>Bifidobacteriales</taxon>
        <taxon>Bifidobacteriaceae</taxon>
        <taxon>Bifidobacterium</taxon>
    </lineage>
</organism>
<reference evidence="1 2" key="1">
    <citation type="submission" date="2020-02" db="EMBL/GenBank/DDBJ databases">
        <title>Characterization of phylogenetic diversity of novel bifidobacterial species isolated in Czech ZOOs.</title>
        <authorList>
            <person name="Lugli G.A."/>
            <person name="Vera N.B."/>
            <person name="Ventura M."/>
        </authorList>
    </citation>
    <scope>NUCLEOTIDE SEQUENCE [LARGE SCALE GENOMIC DNA]</scope>
    <source>
        <strain evidence="1 2">DSM 109957</strain>
    </source>
</reference>
<dbReference type="AlphaFoldDB" id="A0A7Y0HT25"/>
<proteinExistence type="predicted"/>
<comment type="caution">
    <text evidence="1">The sequence shown here is derived from an EMBL/GenBank/DDBJ whole genome shotgun (WGS) entry which is preliminary data.</text>
</comment>
<evidence type="ECO:0000313" key="2">
    <source>
        <dbReference type="Proteomes" id="UP000532194"/>
    </source>
</evidence>
<gene>
    <name evidence="1" type="ORF">G1C95_1808</name>
</gene>
<name>A0A7Y0HT25_9BIFI</name>
<protein>
    <submittedName>
        <fullName evidence="1">SAF domain-containing protein</fullName>
    </submittedName>
</protein>
<keyword evidence="2" id="KW-1185">Reference proteome</keyword>
<dbReference type="EMBL" id="JAAIII010000005">
    <property type="protein sequence ID" value="NMM94621.1"/>
    <property type="molecule type" value="Genomic_DNA"/>
</dbReference>
<sequence>MTGKVAQITIEVNDPISTHMARDAPLAPTGTTVIEVRLASNPEELLAGDRVRLVSAVGCEGEECTLTDDALVMGAHISDSEDYGYGSASSNGNVLSQGVQTVSFAMDPQAAARVMALQEAGAIMAVMR</sequence>
<accession>A0A7Y0HT25</accession>
<dbReference type="Proteomes" id="UP000532194">
    <property type="component" value="Unassembled WGS sequence"/>
</dbReference>